<evidence type="ECO:0000313" key="2">
    <source>
        <dbReference type="Proteomes" id="UP000032180"/>
    </source>
</evidence>
<sequence>MSGGGSNIRVSILDGEEVHVERVDKIEVKKAGDLNVDEIAADFIRRKKEAFQRANKQAAAMD</sequence>
<proteinExistence type="predicted"/>
<dbReference type="Proteomes" id="UP000032180">
    <property type="component" value="Chromosome 5"/>
</dbReference>
<evidence type="ECO:0000313" key="1">
    <source>
        <dbReference type="EnsemblPlants" id="LPERR05G02610.1"/>
    </source>
</evidence>
<accession>A0A0D9WCM2</accession>
<name>A0A0D9WCM2_9ORYZ</name>
<dbReference type="EnsemblPlants" id="LPERR05G02610.1">
    <property type="protein sequence ID" value="LPERR05G02610.1"/>
    <property type="gene ID" value="LPERR05G02610"/>
</dbReference>
<reference evidence="1 2" key="1">
    <citation type="submission" date="2012-08" db="EMBL/GenBank/DDBJ databases">
        <title>Oryza genome evolution.</title>
        <authorList>
            <person name="Wing R.A."/>
        </authorList>
    </citation>
    <scope>NUCLEOTIDE SEQUENCE</scope>
</reference>
<dbReference type="HOGENOM" id="CLU_2675361_0_0_1"/>
<organism evidence="1 2">
    <name type="scientific">Leersia perrieri</name>
    <dbReference type="NCBI Taxonomy" id="77586"/>
    <lineage>
        <taxon>Eukaryota</taxon>
        <taxon>Viridiplantae</taxon>
        <taxon>Streptophyta</taxon>
        <taxon>Embryophyta</taxon>
        <taxon>Tracheophyta</taxon>
        <taxon>Spermatophyta</taxon>
        <taxon>Magnoliopsida</taxon>
        <taxon>Liliopsida</taxon>
        <taxon>Poales</taxon>
        <taxon>Poaceae</taxon>
        <taxon>BOP clade</taxon>
        <taxon>Oryzoideae</taxon>
        <taxon>Oryzeae</taxon>
        <taxon>Oryzinae</taxon>
        <taxon>Leersia</taxon>
    </lineage>
</organism>
<keyword evidence="2" id="KW-1185">Reference proteome</keyword>
<dbReference type="AlphaFoldDB" id="A0A0D9WCM2"/>
<dbReference type="Gramene" id="LPERR05G02610.1">
    <property type="protein sequence ID" value="LPERR05G02610.1"/>
    <property type="gene ID" value="LPERR05G02610"/>
</dbReference>
<protein>
    <submittedName>
        <fullName evidence="1">Uncharacterized protein</fullName>
    </submittedName>
</protein>
<reference evidence="2" key="2">
    <citation type="submission" date="2013-12" db="EMBL/GenBank/DDBJ databases">
        <authorList>
            <person name="Yu Y."/>
            <person name="Lee S."/>
            <person name="de Baynast K."/>
            <person name="Wissotski M."/>
            <person name="Liu L."/>
            <person name="Talag J."/>
            <person name="Goicoechea J."/>
            <person name="Angelova A."/>
            <person name="Jetty R."/>
            <person name="Kudrna D."/>
            <person name="Golser W."/>
            <person name="Rivera L."/>
            <person name="Zhang J."/>
            <person name="Wing R."/>
        </authorList>
    </citation>
    <scope>NUCLEOTIDE SEQUENCE</scope>
</reference>
<reference evidence="1" key="3">
    <citation type="submission" date="2015-04" db="UniProtKB">
        <authorList>
            <consortium name="EnsemblPlants"/>
        </authorList>
    </citation>
    <scope>IDENTIFICATION</scope>
</reference>